<feature type="region of interest" description="Disordered" evidence="2">
    <location>
        <begin position="268"/>
        <end position="318"/>
    </location>
</feature>
<name>A0AAV7ZEV4_9EUKA</name>
<comment type="caution">
    <text evidence="4">The sequence shown here is derived from an EMBL/GenBank/DDBJ whole genome shotgun (WGS) entry which is preliminary data.</text>
</comment>
<proteinExistence type="inferred from homology"/>
<dbReference type="SUPFAM" id="SSF47954">
    <property type="entry name" value="Cyclin-like"/>
    <property type="match status" value="2"/>
</dbReference>
<dbReference type="Gene3D" id="1.10.472.10">
    <property type="entry name" value="Cyclin-like"/>
    <property type="match status" value="2"/>
</dbReference>
<sequence>MDLSHIKKGVVPWFFPLELLERYSPSRNSMNWSKEFEIRLEASKFIQKAGEMLNLPFLTQATGIVLFQRFYTVKSFGKYPYQNVCLAGLFLAGKKEETFCHIRELVRKTYPLLYPNKFLSKEDDQELTRLCKKLLDIENDLLHVISFDLEIDHPYDQVVDYIKKLKSDKTYQSTLAQTAWNFINDCYRKTIFCILYPPNIISASVLSLAAQFLNFKLPVDGQNPFWKHFGTTREVVEEISSKIQNMYMTKDLERIKLSIKENLKSLSKNSLQKRNSSKKYEIEQRIKSRKRKSLESSMQPTNNTSKNVNKGIDLNQSTNDSIDIHREIEQDLINLEDNNNKNNQNKDDLNKKYIDNNQLKKPRNNNKK</sequence>
<gene>
    <name evidence="4" type="ORF">M0812_14230</name>
</gene>
<dbReference type="InterPro" id="IPR036915">
    <property type="entry name" value="Cyclin-like_sf"/>
</dbReference>
<dbReference type="InterPro" id="IPR006671">
    <property type="entry name" value="Cyclin_N"/>
</dbReference>
<dbReference type="Pfam" id="PF00134">
    <property type="entry name" value="Cyclin_N"/>
    <property type="match status" value="1"/>
</dbReference>
<dbReference type="EMBL" id="JANTQA010000030">
    <property type="protein sequence ID" value="KAJ3440562.1"/>
    <property type="molecule type" value="Genomic_DNA"/>
</dbReference>
<feature type="domain" description="Cyclin-like" evidence="3">
    <location>
        <begin position="156"/>
        <end position="245"/>
    </location>
</feature>
<dbReference type="SMART" id="SM00385">
    <property type="entry name" value="CYCLIN"/>
    <property type="match status" value="2"/>
</dbReference>
<dbReference type="InterPro" id="IPR013763">
    <property type="entry name" value="Cyclin-like_dom"/>
</dbReference>
<evidence type="ECO:0000256" key="1">
    <source>
        <dbReference type="RuleBase" id="RU000383"/>
    </source>
</evidence>
<dbReference type="InterPro" id="IPR043198">
    <property type="entry name" value="Cyclin/Ssn8"/>
</dbReference>
<dbReference type="PIRSF" id="PIRSF036580">
    <property type="entry name" value="Cyclin_L"/>
    <property type="match status" value="1"/>
</dbReference>
<dbReference type="AlphaFoldDB" id="A0AAV7ZEV4"/>
<comment type="similarity">
    <text evidence="1">Belongs to the cyclin family.</text>
</comment>
<evidence type="ECO:0000313" key="5">
    <source>
        <dbReference type="Proteomes" id="UP001146793"/>
    </source>
</evidence>
<keyword evidence="1" id="KW-0195">Cyclin</keyword>
<feature type="compositionally biased region" description="Polar residues" evidence="2">
    <location>
        <begin position="295"/>
        <end position="318"/>
    </location>
</feature>
<reference evidence="4" key="1">
    <citation type="submission" date="2022-08" db="EMBL/GenBank/DDBJ databases">
        <title>Novel sulphate-reducing endosymbionts in the free-living metamonad Anaeramoeba.</title>
        <authorList>
            <person name="Jerlstrom-Hultqvist J."/>
            <person name="Cepicka I."/>
            <person name="Gallot-Lavallee L."/>
            <person name="Salas-Leiva D."/>
            <person name="Curtis B.A."/>
            <person name="Zahonova K."/>
            <person name="Pipaliya S."/>
            <person name="Dacks J."/>
            <person name="Roger A.J."/>
        </authorList>
    </citation>
    <scope>NUCLEOTIDE SEQUENCE</scope>
    <source>
        <strain evidence="4">Busselton2</strain>
    </source>
</reference>
<accession>A0AAV7ZEV4</accession>
<organism evidence="4 5">
    <name type="scientific">Anaeramoeba flamelloides</name>
    <dbReference type="NCBI Taxonomy" id="1746091"/>
    <lineage>
        <taxon>Eukaryota</taxon>
        <taxon>Metamonada</taxon>
        <taxon>Anaeramoebidae</taxon>
        <taxon>Anaeramoeba</taxon>
    </lineage>
</organism>
<dbReference type="GO" id="GO:0006357">
    <property type="term" value="P:regulation of transcription by RNA polymerase II"/>
    <property type="evidence" value="ECO:0007669"/>
    <property type="project" value="InterPro"/>
</dbReference>
<evidence type="ECO:0000259" key="3">
    <source>
        <dbReference type="SMART" id="SM00385"/>
    </source>
</evidence>
<dbReference type="GO" id="GO:0016538">
    <property type="term" value="F:cyclin-dependent protein serine/threonine kinase regulator activity"/>
    <property type="evidence" value="ECO:0007669"/>
    <property type="project" value="InterPro"/>
</dbReference>
<dbReference type="PANTHER" id="PTHR10026">
    <property type="entry name" value="CYCLIN"/>
    <property type="match status" value="1"/>
</dbReference>
<feature type="compositionally biased region" description="Basic and acidic residues" evidence="2">
    <location>
        <begin position="344"/>
        <end position="354"/>
    </location>
</feature>
<dbReference type="Proteomes" id="UP001146793">
    <property type="component" value="Unassembled WGS sequence"/>
</dbReference>
<protein>
    <submittedName>
        <fullName evidence="4">Cyclin</fullName>
    </submittedName>
</protein>
<evidence type="ECO:0000256" key="2">
    <source>
        <dbReference type="SAM" id="MobiDB-lite"/>
    </source>
</evidence>
<evidence type="ECO:0000313" key="4">
    <source>
        <dbReference type="EMBL" id="KAJ3440562.1"/>
    </source>
</evidence>
<feature type="region of interest" description="Disordered" evidence="2">
    <location>
        <begin position="335"/>
        <end position="368"/>
    </location>
</feature>
<feature type="domain" description="Cyclin-like" evidence="3">
    <location>
        <begin position="44"/>
        <end position="143"/>
    </location>
</feature>